<evidence type="ECO:0000259" key="2">
    <source>
        <dbReference type="Pfam" id="PF13717"/>
    </source>
</evidence>
<dbReference type="AlphaFoldDB" id="A0A552UH76"/>
<reference evidence="3 4" key="1">
    <citation type="submission" date="2019-07" db="EMBL/GenBank/DDBJ databases">
        <title>Novel species isolated from glacier.</title>
        <authorList>
            <person name="Liu Q."/>
            <person name="Xin Y.-H."/>
        </authorList>
    </citation>
    <scope>NUCLEOTIDE SEQUENCE [LARGE SCALE GENOMIC DNA]</scope>
    <source>
        <strain evidence="3 4">LB1R16</strain>
    </source>
</reference>
<dbReference type="Pfam" id="PF13717">
    <property type="entry name" value="Zn_ribbon_4"/>
    <property type="match status" value="1"/>
</dbReference>
<sequence length="221" mass="23744">MIVSCPECGARYRLADDAIPVEGRAMRCAACKHRWYEMGPDPVAAAPSEPVPEPAAEPVLTPEQAAWSPDPEPDDEPAPERHVVLKTVVALLLSAAFTAGAALLWVPDLPPLDLSRVPWLERVVAPPAKPKSPLGIVFEVEPQPVADGRTLFVVRGAVINPTRAPQPIPRLEGRLVDPSSKIIYRWTVDPGRTSLPPGGRAPFDTSAIGESTERAVVRVAD</sequence>
<keyword evidence="4" id="KW-1185">Reference proteome</keyword>
<evidence type="ECO:0000313" key="3">
    <source>
        <dbReference type="EMBL" id="TRW17572.1"/>
    </source>
</evidence>
<dbReference type="RefSeq" id="WP_143555117.1">
    <property type="nucleotide sequence ID" value="NZ_VJWA01000001.1"/>
</dbReference>
<accession>A0A552UH76</accession>
<evidence type="ECO:0000313" key="4">
    <source>
        <dbReference type="Proteomes" id="UP000317894"/>
    </source>
</evidence>
<organism evidence="3 4">
    <name type="scientific">Glacieibacterium frigidum</name>
    <dbReference type="NCBI Taxonomy" id="2593303"/>
    <lineage>
        <taxon>Bacteria</taxon>
        <taxon>Pseudomonadati</taxon>
        <taxon>Pseudomonadota</taxon>
        <taxon>Alphaproteobacteria</taxon>
        <taxon>Sphingomonadales</taxon>
        <taxon>Sphingosinicellaceae</taxon>
        <taxon>Glacieibacterium</taxon>
    </lineage>
</organism>
<name>A0A552UH76_9SPHN</name>
<feature type="domain" description="Zinc finger/thioredoxin putative" evidence="2">
    <location>
        <begin position="1"/>
        <end position="35"/>
    </location>
</feature>
<feature type="region of interest" description="Disordered" evidence="1">
    <location>
        <begin position="42"/>
        <end position="78"/>
    </location>
</feature>
<comment type="caution">
    <text evidence="3">The sequence shown here is derived from an EMBL/GenBank/DDBJ whole genome shotgun (WGS) entry which is preliminary data.</text>
</comment>
<dbReference type="NCBIfam" id="TIGR02098">
    <property type="entry name" value="MJ0042_CXXC"/>
    <property type="match status" value="1"/>
</dbReference>
<dbReference type="OrthoDB" id="7159357at2"/>
<proteinExistence type="predicted"/>
<evidence type="ECO:0000256" key="1">
    <source>
        <dbReference type="SAM" id="MobiDB-lite"/>
    </source>
</evidence>
<dbReference type="InterPro" id="IPR011723">
    <property type="entry name" value="Znf/thioredoxin_put"/>
</dbReference>
<dbReference type="Proteomes" id="UP000317894">
    <property type="component" value="Unassembled WGS sequence"/>
</dbReference>
<protein>
    <recommendedName>
        <fullName evidence="2">Zinc finger/thioredoxin putative domain-containing protein</fullName>
    </recommendedName>
</protein>
<gene>
    <name evidence="3" type="ORF">FMM06_05325</name>
</gene>
<dbReference type="EMBL" id="VJWA01000001">
    <property type="protein sequence ID" value="TRW17572.1"/>
    <property type="molecule type" value="Genomic_DNA"/>
</dbReference>